<dbReference type="SUPFAM" id="SSF52833">
    <property type="entry name" value="Thioredoxin-like"/>
    <property type="match status" value="1"/>
</dbReference>
<proteinExistence type="predicted"/>
<dbReference type="RefSeq" id="WP_273677655.1">
    <property type="nucleotide sequence ID" value="NZ_JAQQXQ010000005.1"/>
</dbReference>
<dbReference type="EMBL" id="JAQQXQ010000005">
    <property type="protein sequence ID" value="MDC8754602.1"/>
    <property type="molecule type" value="Genomic_DNA"/>
</dbReference>
<accession>A0ABT5JSR2</accession>
<dbReference type="InterPro" id="IPR001853">
    <property type="entry name" value="DSBA-like_thioredoxin_dom"/>
</dbReference>
<dbReference type="Pfam" id="PF01323">
    <property type="entry name" value="DSBA"/>
    <property type="match status" value="1"/>
</dbReference>
<feature type="domain" description="DSBA-like thioredoxin" evidence="1">
    <location>
        <begin position="10"/>
        <end position="220"/>
    </location>
</feature>
<comment type="caution">
    <text evidence="2">The sequence shown here is derived from an EMBL/GenBank/DDBJ whole genome shotgun (WGS) entry which is preliminary data.</text>
</comment>
<reference evidence="2 3" key="1">
    <citation type="submission" date="2022-10" db="EMBL/GenBank/DDBJ databases">
        <title>Erythrobacter sp. sf7 Genome sequencing.</title>
        <authorList>
            <person name="Park S."/>
        </authorList>
    </citation>
    <scope>NUCLEOTIDE SEQUENCE [LARGE SCALE GENOMIC DNA]</scope>
    <source>
        <strain evidence="3">sf7</strain>
    </source>
</reference>
<evidence type="ECO:0000313" key="2">
    <source>
        <dbReference type="EMBL" id="MDC8754602.1"/>
    </source>
</evidence>
<sequence>MTAEILQRLTIDIYSDVMCPWCLIGYGQLSKALGQLDGEIDAQIRWRPFELNPQMPPEGEEQEAHLQRKYRRSAEEGAAIRAQMKAIADGAGVSLSWEGEGEAPPAMMWNTRDCHKLLAFALEQAGPQVQTQLKLALFRAHFNRREKLGERDVLLDIAASVGLHREAARAALADAELEARVIAEEQQAWDLNISGVPAMIVNGKFLIPGAQSPETYVNVLRRVAAKSREAS</sequence>
<evidence type="ECO:0000259" key="1">
    <source>
        <dbReference type="Pfam" id="PF01323"/>
    </source>
</evidence>
<evidence type="ECO:0000313" key="3">
    <source>
        <dbReference type="Proteomes" id="UP001216558"/>
    </source>
</evidence>
<dbReference type="Gene3D" id="3.40.30.10">
    <property type="entry name" value="Glutaredoxin"/>
    <property type="match status" value="1"/>
</dbReference>
<name>A0ABT5JSR2_9SPHN</name>
<dbReference type="PANTHER" id="PTHR13887:SF41">
    <property type="entry name" value="THIOREDOXIN SUPERFAMILY PROTEIN"/>
    <property type="match status" value="1"/>
</dbReference>
<gene>
    <name evidence="2" type="ORF">OIK40_08110</name>
</gene>
<dbReference type="InterPro" id="IPR036249">
    <property type="entry name" value="Thioredoxin-like_sf"/>
</dbReference>
<organism evidence="2 3">
    <name type="scientific">Erythrobacter fulvus</name>
    <dbReference type="NCBI Taxonomy" id="2987523"/>
    <lineage>
        <taxon>Bacteria</taxon>
        <taxon>Pseudomonadati</taxon>
        <taxon>Pseudomonadota</taxon>
        <taxon>Alphaproteobacteria</taxon>
        <taxon>Sphingomonadales</taxon>
        <taxon>Erythrobacteraceae</taxon>
        <taxon>Erythrobacter/Porphyrobacter group</taxon>
        <taxon>Erythrobacter</taxon>
    </lineage>
</organism>
<dbReference type="Proteomes" id="UP001216558">
    <property type="component" value="Unassembled WGS sequence"/>
</dbReference>
<dbReference type="CDD" id="cd03024">
    <property type="entry name" value="DsbA_FrnE"/>
    <property type="match status" value="1"/>
</dbReference>
<dbReference type="PANTHER" id="PTHR13887">
    <property type="entry name" value="GLUTATHIONE S-TRANSFERASE KAPPA"/>
    <property type="match status" value="1"/>
</dbReference>
<protein>
    <submittedName>
        <fullName evidence="2">DsbA family oxidoreductase</fullName>
    </submittedName>
</protein>
<keyword evidence="3" id="KW-1185">Reference proteome</keyword>